<gene>
    <name evidence="1" type="ORF">CFBP3846_P400001</name>
</gene>
<dbReference type="EMBL" id="LT963406">
    <property type="protein sequence ID" value="SOS30844.1"/>
    <property type="molecule type" value="Genomic_DNA"/>
</dbReference>
<reference evidence="1 2" key="1">
    <citation type="submission" date="2017-11" db="EMBL/GenBank/DDBJ databases">
        <authorList>
            <person name="Blom J."/>
        </authorList>
    </citation>
    <scope>NUCLEOTIDE SEQUENCE [LARGE SCALE GENOMIC DNA]</scope>
    <source>
        <strain evidence="1 2">CFBP3846</strain>
        <plasmid evidence="2">pp4</plasmid>
    </source>
</reference>
<keyword evidence="2" id="KW-1185">Reference proteome</keyword>
<evidence type="ECO:0000313" key="1">
    <source>
        <dbReference type="EMBL" id="SOS30844.1"/>
    </source>
</evidence>
<accession>A0ABY1UG40</accession>
<organism evidence="1 2">
    <name type="scientific">Pseudomonas syringae pv. avii</name>
    <dbReference type="NCBI Taxonomy" id="663959"/>
    <lineage>
        <taxon>Bacteria</taxon>
        <taxon>Pseudomonadati</taxon>
        <taxon>Pseudomonadota</taxon>
        <taxon>Gammaproteobacteria</taxon>
        <taxon>Pseudomonadales</taxon>
        <taxon>Pseudomonadaceae</taxon>
        <taxon>Pseudomonas</taxon>
        <taxon>Pseudomonas syringae</taxon>
    </lineage>
</organism>
<name>A0ABY1UG40_PSESX</name>
<proteinExistence type="predicted"/>
<keyword evidence="1" id="KW-0614">Plasmid</keyword>
<sequence>MRSGHSAKFLGAGQTYKAAEVLQVILVRTTRARVVDIGEPLRRRWHAGQLLKLDGCKPAITGNDQI</sequence>
<geneLocation type="plasmid" evidence="2">
    <name>pp4</name>
</geneLocation>
<dbReference type="Proteomes" id="UP000239665">
    <property type="component" value="Plasmid PP4"/>
</dbReference>
<evidence type="ECO:0000313" key="2">
    <source>
        <dbReference type="Proteomes" id="UP000239665"/>
    </source>
</evidence>
<protein>
    <submittedName>
        <fullName evidence="1">Uncharacterized protein</fullName>
    </submittedName>
</protein>